<dbReference type="Proteomes" id="UP001163603">
    <property type="component" value="Chromosome 14"/>
</dbReference>
<evidence type="ECO:0000313" key="1">
    <source>
        <dbReference type="EMBL" id="KAJ0010342.1"/>
    </source>
</evidence>
<organism evidence="1 2">
    <name type="scientific">Pistacia integerrima</name>
    <dbReference type="NCBI Taxonomy" id="434235"/>
    <lineage>
        <taxon>Eukaryota</taxon>
        <taxon>Viridiplantae</taxon>
        <taxon>Streptophyta</taxon>
        <taxon>Embryophyta</taxon>
        <taxon>Tracheophyta</taxon>
        <taxon>Spermatophyta</taxon>
        <taxon>Magnoliopsida</taxon>
        <taxon>eudicotyledons</taxon>
        <taxon>Gunneridae</taxon>
        <taxon>Pentapetalae</taxon>
        <taxon>rosids</taxon>
        <taxon>malvids</taxon>
        <taxon>Sapindales</taxon>
        <taxon>Anacardiaceae</taxon>
        <taxon>Pistacia</taxon>
    </lineage>
</organism>
<evidence type="ECO:0000313" key="2">
    <source>
        <dbReference type="Proteomes" id="UP001163603"/>
    </source>
</evidence>
<sequence length="98" mass="10797">MTEVVEDIVIVGGFGIAGLGYIFRTSRELGSGEMAWLQEAGVSRKIGMRGYVITSGVHGFEPKFPGRFFGKGIRCGFRPCDDQGVYWFLTWTPSIQGN</sequence>
<protein>
    <submittedName>
        <fullName evidence="1">Uncharacterized protein</fullName>
    </submittedName>
</protein>
<name>A0ACC0X490_9ROSI</name>
<keyword evidence="2" id="KW-1185">Reference proteome</keyword>
<dbReference type="EMBL" id="CM047749">
    <property type="protein sequence ID" value="KAJ0010342.1"/>
    <property type="molecule type" value="Genomic_DNA"/>
</dbReference>
<accession>A0ACC0X490</accession>
<gene>
    <name evidence="1" type="ORF">Pint_34252</name>
</gene>
<comment type="caution">
    <text evidence="1">The sequence shown here is derived from an EMBL/GenBank/DDBJ whole genome shotgun (WGS) entry which is preliminary data.</text>
</comment>
<reference evidence="2" key="1">
    <citation type="journal article" date="2023" name="G3 (Bethesda)">
        <title>Genome assembly and association tests identify interacting loci associated with vigor, precocity, and sex in interspecific pistachio rootstocks.</title>
        <authorList>
            <person name="Palmer W."/>
            <person name="Jacygrad E."/>
            <person name="Sagayaradj S."/>
            <person name="Cavanaugh K."/>
            <person name="Han R."/>
            <person name="Bertier L."/>
            <person name="Beede B."/>
            <person name="Kafkas S."/>
            <person name="Golino D."/>
            <person name="Preece J."/>
            <person name="Michelmore R."/>
        </authorList>
    </citation>
    <scope>NUCLEOTIDE SEQUENCE [LARGE SCALE GENOMIC DNA]</scope>
</reference>
<proteinExistence type="predicted"/>